<dbReference type="AlphaFoldDB" id="A0A5B9EEZ6"/>
<dbReference type="Proteomes" id="UP000321820">
    <property type="component" value="Chromosome"/>
</dbReference>
<dbReference type="Pfam" id="PF00535">
    <property type="entry name" value="Glycos_transf_2"/>
    <property type="match status" value="1"/>
</dbReference>
<evidence type="ECO:0000313" key="3">
    <source>
        <dbReference type="Proteomes" id="UP000321820"/>
    </source>
</evidence>
<dbReference type="EMBL" id="CP042806">
    <property type="protein sequence ID" value="QEE28626.1"/>
    <property type="molecule type" value="Genomic_DNA"/>
</dbReference>
<evidence type="ECO:0000259" key="1">
    <source>
        <dbReference type="Pfam" id="PF00535"/>
    </source>
</evidence>
<dbReference type="Gene3D" id="3.90.550.10">
    <property type="entry name" value="Spore Coat Polysaccharide Biosynthesis Protein SpsA, Chain A"/>
    <property type="match status" value="1"/>
</dbReference>
<dbReference type="InterPro" id="IPR050256">
    <property type="entry name" value="Glycosyltransferase_2"/>
</dbReference>
<sequence length="279" mass="31581">MHDTRHSLSRPRVAVVIPVCNEQESLQVLRIRLAELQRGLQDRYITFYLFIDDGSTDRTVALLPRTAPYGTSYRVVSHPNNLGIGAAFRTGFEIAASADVICTLDADCSYRADQLAQMVHLIVDGKADVVVASPYHPQGSVEGVAPWRHALSRYCSRLYRMISPVKLYTYTSMFRAYRGSFIRRAHFRSNGFVSTVEILMNASYLGYRIHEVPMTLHRRTTGCSKMRILRTIRDHLKLALDCIFAGNNGYPSFCKPEAKQDGQEKKENVGRMMKIVGSR</sequence>
<evidence type="ECO:0000313" key="2">
    <source>
        <dbReference type="EMBL" id="QEE28626.1"/>
    </source>
</evidence>
<dbReference type="SUPFAM" id="SSF53448">
    <property type="entry name" value="Nucleotide-diphospho-sugar transferases"/>
    <property type="match status" value="1"/>
</dbReference>
<gene>
    <name evidence="2" type="ORF">FTW19_11815</name>
</gene>
<dbReference type="KEGG" id="talb:FTW19_11815"/>
<proteinExistence type="predicted"/>
<dbReference type="InterPro" id="IPR029044">
    <property type="entry name" value="Nucleotide-diphossugar_trans"/>
</dbReference>
<dbReference type="OrthoDB" id="9810303at2"/>
<keyword evidence="2" id="KW-0808">Transferase</keyword>
<accession>A0A5B9EEZ6</accession>
<protein>
    <submittedName>
        <fullName evidence="2">Glycosyltransferase</fullName>
    </submittedName>
</protein>
<dbReference type="InterPro" id="IPR001173">
    <property type="entry name" value="Glyco_trans_2-like"/>
</dbReference>
<dbReference type="PANTHER" id="PTHR48090">
    <property type="entry name" value="UNDECAPRENYL-PHOSPHATE 4-DEOXY-4-FORMAMIDO-L-ARABINOSE TRANSFERASE-RELATED"/>
    <property type="match status" value="1"/>
</dbReference>
<keyword evidence="3" id="KW-1185">Reference proteome</keyword>
<name>A0A5B9EEZ6_9BACT</name>
<feature type="domain" description="Glycosyltransferase 2-like" evidence="1">
    <location>
        <begin position="15"/>
        <end position="180"/>
    </location>
</feature>
<organism evidence="2 3">
    <name type="scientific">Terriglobus albidus</name>
    <dbReference type="NCBI Taxonomy" id="1592106"/>
    <lineage>
        <taxon>Bacteria</taxon>
        <taxon>Pseudomonadati</taxon>
        <taxon>Acidobacteriota</taxon>
        <taxon>Terriglobia</taxon>
        <taxon>Terriglobales</taxon>
        <taxon>Acidobacteriaceae</taxon>
        <taxon>Terriglobus</taxon>
    </lineage>
</organism>
<dbReference type="GO" id="GO:0016740">
    <property type="term" value="F:transferase activity"/>
    <property type="evidence" value="ECO:0007669"/>
    <property type="project" value="UniProtKB-KW"/>
</dbReference>
<dbReference type="RefSeq" id="WP_147647816.1">
    <property type="nucleotide sequence ID" value="NZ_CP042806.1"/>
</dbReference>
<reference evidence="2 3" key="1">
    <citation type="submission" date="2019-08" db="EMBL/GenBank/DDBJ databases">
        <title>Complete genome sequence of Terriglobus albidus strain ORNL.</title>
        <authorList>
            <person name="Podar M."/>
        </authorList>
    </citation>
    <scope>NUCLEOTIDE SEQUENCE [LARGE SCALE GENOMIC DNA]</scope>
    <source>
        <strain evidence="2 3">ORNL</strain>
    </source>
</reference>
<dbReference type="PANTHER" id="PTHR48090:SF7">
    <property type="entry name" value="RFBJ PROTEIN"/>
    <property type="match status" value="1"/>
</dbReference>